<feature type="domain" description="Helicase-associated" evidence="1">
    <location>
        <begin position="344"/>
        <end position="420"/>
    </location>
</feature>
<sequence length="580" mass="67828">MAASLRLGNPKITVCSRRFQVGPVSGAGITCIPKNNRYFCRTDASTTDPLGGSRWISTQRVASSLVTPGISSLYNPGRATASCFLGKSHFFRLLSTTASSEESTAVPTVLYDDVQALQRQLDPDDLFMIQRLMEYQEKNGDCHVPTGKSIYAKRERQKMQVPEDLATWVVKQRLLHRRHYDNDNKIRRINKSLETKFLVLESMGFMWSCRESNWQRIFNRLERFSQENGGETRVSRHDDQQLADWSDQQRKAYNRGTLSPDREALLREIDFVFDPTEEDWLKFFEQLREYKEEMGDVLVPMTSEEHPTLASWVARQRHLYKTGRLEEHRIEALDEIGFVWDAQSSSWESHYAQLVHFFNEHGHTRVPRSAGPLWSWTDRQRRSLKRLNSYSDEIKEDARASKRPDSLDSASIEKLMKIGMGKDLEQGSDYDHRAKRLLDLTFEIAVHDESWMKSYRELCSFKEKYGHFSVPGKCTALSSWVRHQRYLYHRKMLPESRVALLDDIGFPWSAELARWNRMYEELLSFHRKNGHAKIPVKNAGLYRWTMQQRRNLQKSSNTTQHRMTDDMAKKVIVLREILIE</sequence>
<reference evidence="2" key="1">
    <citation type="journal article" date="2021" name="Sci. Rep.">
        <title>Diploid genomic architecture of Nitzschia inconspicua, an elite biomass production diatom.</title>
        <authorList>
            <person name="Oliver A."/>
            <person name="Podell S."/>
            <person name="Pinowska A."/>
            <person name="Traller J.C."/>
            <person name="Smith S.R."/>
            <person name="McClure R."/>
            <person name="Beliaev A."/>
            <person name="Bohutskyi P."/>
            <person name="Hill E.A."/>
            <person name="Rabines A."/>
            <person name="Zheng H."/>
            <person name="Allen L.Z."/>
            <person name="Kuo A."/>
            <person name="Grigoriev I.V."/>
            <person name="Allen A.E."/>
            <person name="Hazlebeck D."/>
            <person name="Allen E.E."/>
        </authorList>
    </citation>
    <scope>NUCLEOTIDE SEQUENCE</scope>
    <source>
        <strain evidence="2">Hildebrandi</strain>
    </source>
</reference>
<accession>A0A9K3KIS3</accession>
<dbReference type="PANTHER" id="PTHR33418:SF1">
    <property type="entry name" value="HELICASE-ASSOCIATED DOMAIN-CONTAINING PROTEIN"/>
    <property type="match status" value="1"/>
</dbReference>
<organism evidence="2 3">
    <name type="scientific">Nitzschia inconspicua</name>
    <dbReference type="NCBI Taxonomy" id="303405"/>
    <lineage>
        <taxon>Eukaryota</taxon>
        <taxon>Sar</taxon>
        <taxon>Stramenopiles</taxon>
        <taxon>Ochrophyta</taxon>
        <taxon>Bacillariophyta</taxon>
        <taxon>Bacillariophyceae</taxon>
        <taxon>Bacillariophycidae</taxon>
        <taxon>Bacillariales</taxon>
        <taxon>Bacillariaceae</taxon>
        <taxon>Nitzschia</taxon>
    </lineage>
</organism>
<evidence type="ECO:0000259" key="1">
    <source>
        <dbReference type="Pfam" id="PF03457"/>
    </source>
</evidence>
<protein>
    <submittedName>
        <fullName evidence="2">Helicase domain protein</fullName>
    </submittedName>
</protein>
<dbReference type="PANTHER" id="PTHR33418">
    <property type="entry name" value="HELICASE-ASSOCIATED"/>
    <property type="match status" value="1"/>
</dbReference>
<evidence type="ECO:0000313" key="2">
    <source>
        <dbReference type="EMBL" id="KAG7344362.1"/>
    </source>
</evidence>
<name>A0A9K3KIS3_9STRA</name>
<dbReference type="Proteomes" id="UP000693970">
    <property type="component" value="Unassembled WGS sequence"/>
</dbReference>
<dbReference type="InterPro" id="IPR005114">
    <property type="entry name" value="Helicase_assoc"/>
</dbReference>
<dbReference type="AlphaFoldDB" id="A0A9K3KIS3"/>
<keyword evidence="2" id="KW-0067">ATP-binding</keyword>
<dbReference type="GO" id="GO:0004386">
    <property type="term" value="F:helicase activity"/>
    <property type="evidence" value="ECO:0007669"/>
    <property type="project" value="UniProtKB-KW"/>
</dbReference>
<feature type="domain" description="Helicase-associated" evidence="1">
    <location>
        <begin position="513"/>
        <end position="563"/>
    </location>
</feature>
<keyword evidence="3" id="KW-1185">Reference proteome</keyword>
<proteinExistence type="predicted"/>
<feature type="domain" description="Helicase-associated" evidence="1">
    <location>
        <begin position="211"/>
        <end position="271"/>
    </location>
</feature>
<feature type="domain" description="Helicase-associated" evidence="1">
    <location>
        <begin position="447"/>
        <end position="506"/>
    </location>
</feature>
<dbReference type="EMBL" id="JAGRRH010000023">
    <property type="protein sequence ID" value="KAG7344362.1"/>
    <property type="molecule type" value="Genomic_DNA"/>
</dbReference>
<evidence type="ECO:0000313" key="3">
    <source>
        <dbReference type="Proteomes" id="UP000693970"/>
    </source>
</evidence>
<comment type="caution">
    <text evidence="2">The sequence shown here is derived from an EMBL/GenBank/DDBJ whole genome shotgun (WGS) entry which is preliminary data.</text>
</comment>
<keyword evidence="2" id="KW-0347">Helicase</keyword>
<dbReference type="Pfam" id="PF03457">
    <property type="entry name" value="HA"/>
    <property type="match status" value="5"/>
</dbReference>
<keyword evidence="2" id="KW-0547">Nucleotide-binding</keyword>
<dbReference type="OrthoDB" id="43285at2759"/>
<keyword evidence="2" id="KW-0378">Hydrolase</keyword>
<feature type="domain" description="Helicase-associated" evidence="1">
    <location>
        <begin position="277"/>
        <end position="338"/>
    </location>
</feature>
<reference evidence="2" key="2">
    <citation type="submission" date="2021-04" db="EMBL/GenBank/DDBJ databases">
        <authorList>
            <person name="Podell S."/>
        </authorList>
    </citation>
    <scope>NUCLEOTIDE SEQUENCE</scope>
    <source>
        <strain evidence="2">Hildebrandi</strain>
    </source>
</reference>
<gene>
    <name evidence="2" type="ORF">IV203_022370</name>
</gene>